<keyword evidence="5" id="KW-0479">Metal-binding</keyword>
<evidence type="ECO:0000256" key="3">
    <source>
        <dbReference type="ARBA" id="ARBA00009131"/>
    </source>
</evidence>
<dbReference type="Pfam" id="PF25977">
    <property type="entry name" value="DZIP1"/>
    <property type="match status" value="1"/>
</dbReference>
<organism evidence="14">
    <name type="scientific">Spodoptera frugiperda</name>
    <name type="common">Fall armyworm</name>
    <dbReference type="NCBI Taxonomy" id="7108"/>
    <lineage>
        <taxon>Eukaryota</taxon>
        <taxon>Metazoa</taxon>
        <taxon>Ecdysozoa</taxon>
        <taxon>Arthropoda</taxon>
        <taxon>Hexapoda</taxon>
        <taxon>Insecta</taxon>
        <taxon>Pterygota</taxon>
        <taxon>Neoptera</taxon>
        <taxon>Endopterygota</taxon>
        <taxon>Lepidoptera</taxon>
        <taxon>Glossata</taxon>
        <taxon>Ditrysia</taxon>
        <taxon>Noctuoidea</taxon>
        <taxon>Noctuidae</taxon>
        <taxon>Amphipyrinae</taxon>
        <taxon>Spodoptera</taxon>
    </lineage>
</organism>
<keyword evidence="4" id="KW-0963">Cytoplasm</keyword>
<feature type="compositionally biased region" description="Basic and acidic residues" evidence="12">
    <location>
        <begin position="529"/>
        <end position="541"/>
    </location>
</feature>
<dbReference type="GO" id="GO:0008270">
    <property type="term" value="F:zinc ion binding"/>
    <property type="evidence" value="ECO:0007669"/>
    <property type="project" value="UniProtKB-KW"/>
</dbReference>
<name>A0A2H1WVR6_SPOFR</name>
<dbReference type="PROSITE" id="PS00028">
    <property type="entry name" value="ZINC_FINGER_C2H2_1"/>
    <property type="match status" value="1"/>
</dbReference>
<feature type="domain" description="C2H2-type" evidence="13">
    <location>
        <begin position="183"/>
        <end position="204"/>
    </location>
</feature>
<feature type="region of interest" description="Disordered" evidence="12">
    <location>
        <begin position="436"/>
        <end position="475"/>
    </location>
</feature>
<evidence type="ECO:0000256" key="12">
    <source>
        <dbReference type="SAM" id="MobiDB-lite"/>
    </source>
</evidence>
<keyword evidence="7" id="KW-0862">Zinc</keyword>
<feature type="compositionally biased region" description="Polar residues" evidence="12">
    <location>
        <begin position="861"/>
        <end position="882"/>
    </location>
</feature>
<comment type="similarity">
    <text evidence="3">Belongs to the DZIP C2H2-type zinc-finger protein family.</text>
</comment>
<evidence type="ECO:0000256" key="7">
    <source>
        <dbReference type="ARBA" id="ARBA00022833"/>
    </source>
</evidence>
<dbReference type="GO" id="GO:0036064">
    <property type="term" value="C:ciliary basal body"/>
    <property type="evidence" value="ECO:0007669"/>
    <property type="project" value="TreeGrafter"/>
</dbReference>
<feature type="region of interest" description="Disordered" evidence="12">
    <location>
        <begin position="861"/>
        <end position="901"/>
    </location>
</feature>
<dbReference type="GO" id="GO:0005814">
    <property type="term" value="C:centriole"/>
    <property type="evidence" value="ECO:0007669"/>
    <property type="project" value="UniProtKB-SubCell"/>
</dbReference>
<dbReference type="EMBL" id="ODYU01011032">
    <property type="protein sequence ID" value="SOQ56514.1"/>
    <property type="molecule type" value="Genomic_DNA"/>
</dbReference>
<keyword evidence="10" id="KW-0966">Cell projection</keyword>
<dbReference type="InterPro" id="IPR051241">
    <property type="entry name" value="DZIP_RILPL"/>
</dbReference>
<dbReference type="Pfam" id="PF13815">
    <property type="entry name" value="Dzip-like_N"/>
    <property type="match status" value="1"/>
</dbReference>
<feature type="compositionally biased region" description="Basic and acidic residues" evidence="12">
    <location>
        <begin position="211"/>
        <end position="220"/>
    </location>
</feature>
<dbReference type="InterPro" id="IPR032714">
    <property type="entry name" value="DZIP1_N"/>
</dbReference>
<feature type="compositionally biased region" description="Low complexity" evidence="12">
    <location>
        <begin position="495"/>
        <end position="505"/>
    </location>
</feature>
<accession>A0A2H1WVR6</accession>
<evidence type="ECO:0000256" key="4">
    <source>
        <dbReference type="ARBA" id="ARBA00022490"/>
    </source>
</evidence>
<dbReference type="GO" id="GO:0005737">
    <property type="term" value="C:cytoplasm"/>
    <property type="evidence" value="ECO:0007669"/>
    <property type="project" value="TreeGrafter"/>
</dbReference>
<feature type="coiled-coil region" evidence="11">
    <location>
        <begin position="291"/>
        <end position="325"/>
    </location>
</feature>
<dbReference type="AlphaFoldDB" id="A0A2H1WVR6"/>
<dbReference type="GO" id="GO:0060271">
    <property type="term" value="P:cilium assembly"/>
    <property type="evidence" value="ECO:0007669"/>
    <property type="project" value="TreeGrafter"/>
</dbReference>
<comment type="subcellular location">
    <subcellularLocation>
        <location evidence="2">Cytoplasm</location>
        <location evidence="2">Cytoskeleton</location>
        <location evidence="2">Cilium basal body</location>
    </subcellularLocation>
    <subcellularLocation>
        <location evidence="1">Cytoplasm</location>
        <location evidence="1">Cytoskeleton</location>
        <location evidence="1">Microtubule organizing center</location>
        <location evidence="1">Centrosome</location>
        <location evidence="1">Centriole</location>
    </subcellularLocation>
</comment>
<dbReference type="PANTHER" id="PTHR21502">
    <property type="entry name" value="ZINC FINGER PROTEIN DZIP1"/>
    <property type="match status" value="1"/>
</dbReference>
<dbReference type="InterPro" id="IPR013087">
    <property type="entry name" value="Znf_C2H2_type"/>
</dbReference>
<feature type="region of interest" description="Disordered" evidence="12">
    <location>
        <begin position="493"/>
        <end position="548"/>
    </location>
</feature>
<evidence type="ECO:0000256" key="8">
    <source>
        <dbReference type="ARBA" id="ARBA00023054"/>
    </source>
</evidence>
<gene>
    <name evidence="14" type="ORF">SFRICE_014138</name>
</gene>
<sequence length="1097" mass="123839">MACKTSFELHHHFPKLAEESGFTFNTHRPRIHIDWNKIRLIDIDSLIKDRKFVILEQHLNDILDCVIESEFDVRILDEGVMKLFRLAQLAVEYQQFCRHYLDRSVYVLREEITSLAQELDTCKKDLRERDEEIRRLRKRSRHNFKTPLPYGNDNIATMILKTLSHKGDMFPATSNDALQYNKCSYCDKVFLNQLYLTSHIARRHPNVVEAPQRDKQDKATSNENSKLSAEVNELKNKLREMELVIASTKSQSNPTIEIKSKTDDTVKENKKDVKDAEVSTNNEDYLLNKIEEWKKEEHENYNKEMDKLRSQIIESIKTIKEKESQNVLPTEPKIIIELHETIKQQGAEILALKKELNDSRIRTEKDKADRSKETEAQILLWSNRAEAQSRQYELLLQKLNDVAKDAKESRALAEAERERAAQLQILLQQSIHAKTNGDIDSTDDAPTPSKKHNYADTRKKPMKKKTITNKNDQEVERKTLEQLHRKAQELLNIGSASSSSSDTSSEAIEKPLQTKSLDTKGSINNNNDKSNKVKKVEETHQQKSNGREMQILSEKTTIKRKGEVKKEKPKSNHIKTSKEVILPEKLPIPGSPMKVIRAKITEEVNSRLVSSGVDPLKHRLPRSVFQKQRLQIHQQQELKAKKNSAHEKVRHTILAYLDASTTDLKKEVPQIQDYVSPTKTTKPFKHFTSVISNVKTKALSLVKMNDTNAKDKRKSLNAEVAKRAMSLLKTPPGSASTSPVPAKHSPLKTFATAQNVSNKVIRTPEHTKVPPDHEANVKISMNNSPKIVKHVTTTSDDGSDESDHKYYNATKVQQTSKSIENLIKSPARRPSSAAADYNHSLVKKYTISDDQLLRTQSVTSLIERSSNSNGSKNNAPARNNENSSDDAESPLDLPVKKNQLGNNTDNIIKQTKSVLKNASSTSSLNKKKVLFDMDAIQMKSVSASPSQSITERSDGNEKYELGLVNLDADEWDISSIENEPLKNDTKIQNITTHTTSPKIAELKLKIESQLARRNDTPTAPLVGAVDVLAGSMTKASSLAGSNTSLGSSILDDSESVPVTTPKTFVKPKPIRVAAKDESDLDISEFSMDGIVNKNESF</sequence>
<reference evidence="14" key="1">
    <citation type="submission" date="2016-07" db="EMBL/GenBank/DDBJ databases">
        <authorList>
            <person name="Bretaudeau A."/>
        </authorList>
    </citation>
    <scope>NUCLEOTIDE SEQUENCE</scope>
    <source>
        <strain evidence="14">Rice</strain>
        <tissue evidence="14">Whole body</tissue>
    </source>
</reference>
<feature type="region of interest" description="Disordered" evidence="12">
    <location>
        <begin position="207"/>
        <end position="229"/>
    </location>
</feature>
<dbReference type="InterPro" id="IPR058883">
    <property type="entry name" value="DZIP1_dom"/>
</dbReference>
<proteinExistence type="inferred from homology"/>
<evidence type="ECO:0000313" key="14">
    <source>
        <dbReference type="EMBL" id="SOQ56514.1"/>
    </source>
</evidence>
<evidence type="ECO:0000256" key="10">
    <source>
        <dbReference type="ARBA" id="ARBA00023273"/>
    </source>
</evidence>
<keyword evidence="8 11" id="KW-0175">Coiled coil</keyword>
<evidence type="ECO:0000256" key="2">
    <source>
        <dbReference type="ARBA" id="ARBA00004120"/>
    </source>
</evidence>
<keyword evidence="9" id="KW-0206">Cytoskeleton</keyword>
<evidence type="ECO:0000256" key="9">
    <source>
        <dbReference type="ARBA" id="ARBA00023212"/>
    </source>
</evidence>
<evidence type="ECO:0000256" key="6">
    <source>
        <dbReference type="ARBA" id="ARBA00022771"/>
    </source>
</evidence>
<protein>
    <submittedName>
        <fullName evidence="14">SFRICE_014138</fullName>
    </submittedName>
</protein>
<evidence type="ECO:0000259" key="13">
    <source>
        <dbReference type="PROSITE" id="PS00028"/>
    </source>
</evidence>
<feature type="coiled-coil region" evidence="11">
    <location>
        <begin position="382"/>
        <end position="423"/>
    </location>
</feature>
<evidence type="ECO:0000256" key="11">
    <source>
        <dbReference type="SAM" id="Coils"/>
    </source>
</evidence>
<dbReference type="PANTHER" id="PTHR21502:SF3">
    <property type="entry name" value="CILIUM ASSEMBLY PROTEIN DZIP1L"/>
    <property type="match status" value="1"/>
</dbReference>
<keyword evidence="6" id="KW-0863">Zinc-finger</keyword>
<evidence type="ECO:0000256" key="5">
    <source>
        <dbReference type="ARBA" id="ARBA00022723"/>
    </source>
</evidence>
<evidence type="ECO:0000256" key="1">
    <source>
        <dbReference type="ARBA" id="ARBA00004114"/>
    </source>
</evidence>